<feature type="compositionally biased region" description="Basic and acidic residues" evidence="1">
    <location>
        <begin position="109"/>
        <end position="126"/>
    </location>
</feature>
<proteinExistence type="predicted"/>
<keyword evidence="2" id="KW-0418">Kinase</keyword>
<feature type="compositionally biased region" description="Polar residues" evidence="1">
    <location>
        <begin position="129"/>
        <end position="138"/>
    </location>
</feature>
<reference evidence="2" key="1">
    <citation type="submission" date="2019-10" db="EMBL/GenBank/DDBJ databases">
        <authorList>
            <person name="Nor Muhammad N."/>
        </authorList>
    </citation>
    <scope>NUCLEOTIDE SEQUENCE</scope>
</reference>
<evidence type="ECO:0000256" key="1">
    <source>
        <dbReference type="SAM" id="MobiDB-lite"/>
    </source>
</evidence>
<evidence type="ECO:0000313" key="2">
    <source>
        <dbReference type="EMBL" id="VWO99550.1"/>
    </source>
</evidence>
<sequence length="162" mass="17173">MTSNGSPVYFTTPRPPSSPPAVSIVSVRRGPHGALLTAPHPGPPFALELEPMYAAGFLAQPDLLYLGFGVAAGDLGIAPLSIEADSVASRNGDYDEFIQNVGCKAQSREPHQLRGDCDGRRADGHRRQAYTSDRSSATTRWTHVSQVRGVGEGDMGDLAISV</sequence>
<dbReference type="GO" id="GO:0016301">
    <property type="term" value="F:kinase activity"/>
    <property type="evidence" value="ECO:0007669"/>
    <property type="project" value="UniProtKB-KW"/>
</dbReference>
<accession>A0A5K1K1Y0</accession>
<organism evidence="2">
    <name type="scientific">Ganoderma boninense</name>
    <dbReference type="NCBI Taxonomy" id="34458"/>
    <lineage>
        <taxon>Eukaryota</taxon>
        <taxon>Fungi</taxon>
        <taxon>Dikarya</taxon>
        <taxon>Basidiomycota</taxon>
        <taxon>Agaricomycotina</taxon>
        <taxon>Agaricomycetes</taxon>
        <taxon>Polyporales</taxon>
        <taxon>Polyporaceae</taxon>
        <taxon>Ganoderma</taxon>
    </lineage>
</organism>
<dbReference type="EMBL" id="LR727728">
    <property type="protein sequence ID" value="VWO99550.1"/>
    <property type="molecule type" value="Genomic_DNA"/>
</dbReference>
<protein>
    <submittedName>
        <fullName evidence="2">Protein kinase domain-containing protein</fullName>
    </submittedName>
</protein>
<feature type="region of interest" description="Disordered" evidence="1">
    <location>
        <begin position="109"/>
        <end position="138"/>
    </location>
</feature>
<gene>
    <name evidence="2" type="primary">I1RKR8</name>
</gene>
<keyword evidence="2" id="KW-0808">Transferase</keyword>
<dbReference type="AlphaFoldDB" id="A0A5K1K1Y0"/>
<name>A0A5K1K1Y0_9APHY</name>